<proteinExistence type="predicted"/>
<dbReference type="Proteomes" id="UP000501812">
    <property type="component" value="Chromosome"/>
</dbReference>
<evidence type="ECO:0000313" key="1">
    <source>
        <dbReference type="EMBL" id="QJE96932.1"/>
    </source>
</evidence>
<keyword evidence="2" id="KW-1185">Reference proteome</keyword>
<organism evidence="1 2">
    <name type="scientific">Luteolibacter luteus</name>
    <dbReference type="NCBI Taxonomy" id="2728835"/>
    <lineage>
        <taxon>Bacteria</taxon>
        <taxon>Pseudomonadati</taxon>
        <taxon>Verrucomicrobiota</taxon>
        <taxon>Verrucomicrobiia</taxon>
        <taxon>Verrucomicrobiales</taxon>
        <taxon>Verrucomicrobiaceae</taxon>
        <taxon>Luteolibacter</taxon>
    </lineage>
</organism>
<protein>
    <recommendedName>
        <fullName evidence="3">PEP-CTERM sorting domain-containing protein</fullName>
    </recommendedName>
</protein>
<sequence>MNGFLSPNLTGMLVRLLGIGSFLAAAGLAHGAVVYSGIRNEVIPANDTGIFVNPLSGIVTTVVPADPDTGAWVNLFFGGTAIGTTISIEPAILSLATGNGDGLVRRLYEADLIGTGLSYASGMNGSENHTGSAVGQFQANIPGYLGFRITMESGDIRYGWLRITVNDLGAGTLHDWAFEDVNGTPIVVPEPGLSLLFILAFAPPIFRRSRKSS</sequence>
<dbReference type="RefSeq" id="WP_169455332.1">
    <property type="nucleotide sequence ID" value="NZ_CP051774.1"/>
</dbReference>
<dbReference type="KEGG" id="luo:HHL09_14430"/>
<name>A0A858RJB3_9BACT</name>
<gene>
    <name evidence="1" type="ORF">HHL09_14430</name>
</gene>
<dbReference type="EMBL" id="CP051774">
    <property type="protein sequence ID" value="QJE96932.1"/>
    <property type="molecule type" value="Genomic_DNA"/>
</dbReference>
<evidence type="ECO:0008006" key="3">
    <source>
        <dbReference type="Google" id="ProtNLM"/>
    </source>
</evidence>
<evidence type="ECO:0000313" key="2">
    <source>
        <dbReference type="Proteomes" id="UP000501812"/>
    </source>
</evidence>
<reference evidence="1 2" key="1">
    <citation type="submission" date="2020-04" db="EMBL/GenBank/DDBJ databases">
        <title>Luteolibacter sp. G-1-1-1 isolated from soil.</title>
        <authorList>
            <person name="Dahal R.H."/>
        </authorList>
    </citation>
    <scope>NUCLEOTIDE SEQUENCE [LARGE SCALE GENOMIC DNA]</scope>
    <source>
        <strain evidence="1 2">G-1-1-1</strain>
    </source>
</reference>
<dbReference type="AlphaFoldDB" id="A0A858RJB3"/>
<accession>A0A858RJB3</accession>